<evidence type="ECO:0000256" key="6">
    <source>
        <dbReference type="ARBA" id="ARBA00023242"/>
    </source>
</evidence>
<keyword evidence="7" id="KW-0131">Cell cycle</keyword>
<keyword evidence="5" id="KW-0067">ATP-binding</keyword>
<comment type="subcellular location">
    <subcellularLocation>
        <location evidence="1">Nucleus</location>
    </subcellularLocation>
</comment>
<protein>
    <submittedName>
        <fullName evidence="10">AGR112Cp</fullName>
    </submittedName>
</protein>
<dbReference type="SUPFAM" id="SSF52540">
    <property type="entry name" value="P-loop containing nucleoside triphosphate hydrolases"/>
    <property type="match status" value="1"/>
</dbReference>
<keyword evidence="4" id="KW-0227">DNA damage</keyword>
<feature type="domain" description="Checkpoint protein RAD24-like helical bundle" evidence="9">
    <location>
        <begin position="308"/>
        <end position="426"/>
    </location>
</feature>
<dbReference type="OrthoDB" id="10265971at2759"/>
<reference evidence="11" key="2">
    <citation type="journal article" date="2013" name="G3 (Bethesda)">
        <title>Genomes of Ashbya fungi isolated from insects reveal four mating-type loci, numerous translocations, lack of transposons, and distinct gene duplications.</title>
        <authorList>
            <person name="Dietrich F.S."/>
            <person name="Voegeli S."/>
            <person name="Kuo S."/>
            <person name="Philippsen P."/>
        </authorList>
    </citation>
    <scope>GENOME REANNOTATION</scope>
    <source>
        <strain evidence="11">ATCC 10895 / CBS 109.51 / FGSC 9923 / NRRL Y-1056</strain>
    </source>
</reference>
<proteinExistence type="inferred from homology"/>
<evidence type="ECO:0000313" key="11">
    <source>
        <dbReference type="Proteomes" id="UP000000591"/>
    </source>
</evidence>
<feature type="region of interest" description="Disordered" evidence="8">
    <location>
        <begin position="559"/>
        <end position="623"/>
    </location>
</feature>
<feature type="compositionally biased region" description="Acidic residues" evidence="8">
    <location>
        <begin position="578"/>
        <end position="592"/>
    </location>
</feature>
<dbReference type="RefSeq" id="NP_986778.1">
    <property type="nucleotide sequence ID" value="NM_211840.1"/>
</dbReference>
<sequence>MNKRIRQKGVRILGSQLDSKISVKNRKIASINGSSRNQGADDTELGNWYDKYRPRRLDEVAIHRNKLEGVRKALEAMLSGTSQTRILLLTGPAGCSKSTVVKLLSAELVLQYRSAAREDMHLPARANTYVEYSNDTDAPPLEQFDEFLQQAKYRIGPNLAVALVEELPNVFHEETRHRFNMSLLQWLSMERELPPLVICLTECEINESNRRFGIDTMFVAETLLTKEVLTHHLLSRIKFNAINATLLTKRLRYIAARETQFLPHSKRALVGSYIKELAGRSGDIRSAIAALQFWCHSAGSSGLALGRESSLNYFHAIGKVIYGSKDTTDDETITALTSTGHPGSETFKLGILENYAKFAKGNFPVDTAATVVEALSTCDLLHHRGECLEGYSEFALRSVRYSLLKLKNDRDQHGAAAFPREWAVKGHQARFKLQAEDFGLVEYHKYGQVRRFRDIVLYYGYYTPAIRSLRSFNGKSLRSYIKYLHDQKEIDKLLAMNKESLSIDPSIDFLERLGGDLGHVSLDSSLPPEPSAYSSRKNIYMRAKQLITRREESCPDVFQLDNEEASPEGQEFVRDPIEESGEEDFTLDDDSIYEIFSQKRPVPEQTEGILHDESLSDSDLEDL</sequence>
<dbReference type="PANTHER" id="PTHR12172:SF0">
    <property type="entry name" value="CELL CYCLE CHECKPOINT PROTEIN RAD17"/>
    <property type="match status" value="1"/>
</dbReference>
<evidence type="ECO:0000256" key="1">
    <source>
        <dbReference type="ARBA" id="ARBA00004123"/>
    </source>
</evidence>
<name>Q74ZT6_EREGS</name>
<dbReference type="Pfam" id="PF03215">
    <property type="entry name" value="Rad17"/>
    <property type="match status" value="1"/>
</dbReference>
<dbReference type="KEGG" id="ago:AGOS_AGR112C"/>
<dbReference type="GO" id="GO:0005634">
    <property type="term" value="C:nucleus"/>
    <property type="evidence" value="ECO:0007669"/>
    <property type="project" value="UniProtKB-SubCell"/>
</dbReference>
<gene>
    <name evidence="10" type="ORF">AGOS_AGR112C</name>
</gene>
<dbReference type="PANTHER" id="PTHR12172">
    <property type="entry name" value="CELL CYCLE CHECKPOINT PROTEIN RAD17"/>
    <property type="match status" value="1"/>
</dbReference>
<keyword evidence="3" id="KW-0547">Nucleotide-binding</keyword>
<dbReference type="EMBL" id="AE016820">
    <property type="protein sequence ID" value="AAS54602.1"/>
    <property type="molecule type" value="Genomic_DNA"/>
</dbReference>
<dbReference type="InterPro" id="IPR027417">
    <property type="entry name" value="P-loop_NTPase"/>
</dbReference>
<evidence type="ECO:0000256" key="3">
    <source>
        <dbReference type="ARBA" id="ARBA00022741"/>
    </source>
</evidence>
<dbReference type="AlphaFoldDB" id="Q74ZT6"/>
<evidence type="ECO:0000259" key="9">
    <source>
        <dbReference type="Pfam" id="PF25812"/>
    </source>
</evidence>
<evidence type="ECO:0000256" key="4">
    <source>
        <dbReference type="ARBA" id="ARBA00022763"/>
    </source>
</evidence>
<dbReference type="Pfam" id="PF25812">
    <property type="entry name" value="RAD24_helical"/>
    <property type="match status" value="1"/>
</dbReference>
<dbReference type="GO" id="GO:0005524">
    <property type="term" value="F:ATP binding"/>
    <property type="evidence" value="ECO:0007669"/>
    <property type="project" value="UniProtKB-KW"/>
</dbReference>
<comment type="similarity">
    <text evidence="2">Belongs to the rad17/RAD24 family.</text>
</comment>
<keyword evidence="11" id="KW-1185">Reference proteome</keyword>
<dbReference type="GO" id="GO:0033314">
    <property type="term" value="P:mitotic DNA replication checkpoint signaling"/>
    <property type="evidence" value="ECO:0000318"/>
    <property type="project" value="GO_Central"/>
</dbReference>
<organism evidence="10 11">
    <name type="scientific">Eremothecium gossypii (strain ATCC 10895 / CBS 109.51 / FGSC 9923 / NRRL Y-1056)</name>
    <name type="common">Yeast</name>
    <name type="synonym">Ashbya gossypii</name>
    <dbReference type="NCBI Taxonomy" id="284811"/>
    <lineage>
        <taxon>Eukaryota</taxon>
        <taxon>Fungi</taxon>
        <taxon>Dikarya</taxon>
        <taxon>Ascomycota</taxon>
        <taxon>Saccharomycotina</taxon>
        <taxon>Saccharomycetes</taxon>
        <taxon>Saccharomycetales</taxon>
        <taxon>Saccharomycetaceae</taxon>
        <taxon>Eremothecium</taxon>
    </lineage>
</organism>
<dbReference type="GO" id="GO:0000077">
    <property type="term" value="P:DNA damage checkpoint signaling"/>
    <property type="evidence" value="ECO:0000318"/>
    <property type="project" value="GO_Central"/>
</dbReference>
<evidence type="ECO:0000256" key="5">
    <source>
        <dbReference type="ARBA" id="ARBA00022840"/>
    </source>
</evidence>
<evidence type="ECO:0000256" key="8">
    <source>
        <dbReference type="SAM" id="MobiDB-lite"/>
    </source>
</evidence>
<dbReference type="Gene3D" id="3.40.50.300">
    <property type="entry name" value="P-loop containing nucleotide triphosphate hydrolases"/>
    <property type="match status" value="1"/>
</dbReference>
<keyword evidence="6" id="KW-0539">Nucleus</keyword>
<dbReference type="Proteomes" id="UP000000591">
    <property type="component" value="Chromosome VII"/>
</dbReference>
<evidence type="ECO:0000313" key="10">
    <source>
        <dbReference type="EMBL" id="AAS54602.1"/>
    </source>
</evidence>
<evidence type="ECO:0000256" key="7">
    <source>
        <dbReference type="ARBA" id="ARBA00023306"/>
    </source>
</evidence>
<dbReference type="GeneID" id="4623080"/>
<accession>Q74ZT6</accession>
<dbReference type="FunCoup" id="Q74ZT6">
    <property type="interactions" value="208"/>
</dbReference>
<dbReference type="InParanoid" id="Q74ZT6"/>
<dbReference type="STRING" id="284811.Q74ZT6"/>
<dbReference type="GO" id="GO:0003682">
    <property type="term" value="F:chromatin binding"/>
    <property type="evidence" value="ECO:0000318"/>
    <property type="project" value="GO_Central"/>
</dbReference>
<evidence type="ECO:0000256" key="2">
    <source>
        <dbReference type="ARBA" id="ARBA00006168"/>
    </source>
</evidence>
<dbReference type="InterPro" id="IPR057927">
    <property type="entry name" value="RAD24-like_helical"/>
</dbReference>
<reference evidence="10 11" key="1">
    <citation type="journal article" date="2004" name="Science">
        <title>The Ashbya gossypii genome as a tool for mapping the ancient Saccharomyces cerevisiae genome.</title>
        <authorList>
            <person name="Dietrich F.S."/>
            <person name="Voegeli S."/>
            <person name="Brachat S."/>
            <person name="Lerch A."/>
            <person name="Gates K."/>
            <person name="Steiner S."/>
            <person name="Mohr C."/>
            <person name="Pohlmann R."/>
            <person name="Luedi P."/>
            <person name="Choi S."/>
            <person name="Wing R.A."/>
            <person name="Flavier A."/>
            <person name="Gaffney T.D."/>
            <person name="Philippsen P."/>
        </authorList>
    </citation>
    <scope>NUCLEOTIDE SEQUENCE [LARGE SCALE GENOMIC DNA]</scope>
    <source>
        <strain evidence="11">ATCC 10895 / CBS 109.51 / FGSC 9923 / NRRL Y-1056</strain>
    </source>
</reference>
<dbReference type="GO" id="GO:0006281">
    <property type="term" value="P:DNA repair"/>
    <property type="evidence" value="ECO:0000318"/>
    <property type="project" value="GO_Central"/>
</dbReference>
<dbReference type="OMA" id="PREWKIR"/>
<dbReference type="HOGENOM" id="CLU_027373_0_0_1"/>
<dbReference type="InterPro" id="IPR004582">
    <property type="entry name" value="Checkpoint_prot_Rad17_Rad24"/>
</dbReference>
<dbReference type="eggNOG" id="KOG1970">
    <property type="taxonomic scope" value="Eukaryota"/>
</dbReference>